<protein>
    <recommendedName>
        <fullName evidence="6">t-SNARE coiled-coil homology domain-containing protein</fullName>
    </recommendedName>
</protein>
<evidence type="ECO:0000313" key="8">
    <source>
        <dbReference type="Proteomes" id="UP001497497"/>
    </source>
</evidence>
<dbReference type="PANTHER" id="PTHR19957:SF124">
    <property type="entry name" value="SYNTAXIN-8"/>
    <property type="match status" value="1"/>
</dbReference>
<evidence type="ECO:0000256" key="3">
    <source>
        <dbReference type="ARBA" id="ARBA00023054"/>
    </source>
</evidence>
<dbReference type="Proteomes" id="UP001497497">
    <property type="component" value="Unassembled WGS sequence"/>
</dbReference>
<dbReference type="GO" id="GO:0005484">
    <property type="term" value="F:SNAP receptor activity"/>
    <property type="evidence" value="ECO:0007669"/>
    <property type="project" value="TreeGrafter"/>
</dbReference>
<dbReference type="PANTHER" id="PTHR19957">
    <property type="entry name" value="SYNTAXIN"/>
    <property type="match status" value="1"/>
</dbReference>
<keyword evidence="8" id="KW-1185">Reference proteome</keyword>
<comment type="caution">
    <text evidence="7">The sequence shown here is derived from an EMBL/GenBank/DDBJ whole genome shotgun (WGS) entry which is preliminary data.</text>
</comment>
<dbReference type="PROSITE" id="PS50192">
    <property type="entry name" value="T_SNARE"/>
    <property type="match status" value="1"/>
</dbReference>
<keyword evidence="4 5" id="KW-0472">Membrane</keyword>
<dbReference type="InterPro" id="IPR045242">
    <property type="entry name" value="Syntaxin"/>
</dbReference>
<keyword evidence="5" id="KW-0812">Transmembrane</keyword>
<dbReference type="AlphaFoldDB" id="A0AAV2I834"/>
<dbReference type="EMBL" id="CAXITT010000390">
    <property type="protein sequence ID" value="CAL1540632.1"/>
    <property type="molecule type" value="Genomic_DNA"/>
</dbReference>
<sequence>MAGDSWLNDYDACSRLGQELMEHVNERNKHARTSSAFTKLSAQIRSKSRQLGSDISRLKQGLLRASSSYHITQREVERRQSMLDALISKEKQVEEAVRNDGQTRAILVSLYSGSSFLFYRSLLLAGTADSFSSRDPWGMNEEPEVYRDVSNADIHHQQQAVIIEQDRGLEALSHVIGRQKQMAVDIGNEVDSQNVILDDIIVGVDATDSRIQRETRHIRIVDRKSASCCYYIVIIFLFVAIIVIVAVPYHGKP</sequence>
<accession>A0AAV2I834</accession>
<dbReference type="CDD" id="cd15852">
    <property type="entry name" value="SNARE_Syntaxin8"/>
    <property type="match status" value="1"/>
</dbReference>
<evidence type="ECO:0000256" key="1">
    <source>
        <dbReference type="ARBA" id="ARBA00004370"/>
    </source>
</evidence>
<dbReference type="InterPro" id="IPR000727">
    <property type="entry name" value="T_SNARE_dom"/>
</dbReference>
<evidence type="ECO:0000256" key="2">
    <source>
        <dbReference type="ARBA" id="ARBA00022448"/>
    </source>
</evidence>
<evidence type="ECO:0000313" key="7">
    <source>
        <dbReference type="EMBL" id="CAL1540632.1"/>
    </source>
</evidence>
<dbReference type="GO" id="GO:0006906">
    <property type="term" value="P:vesicle fusion"/>
    <property type="evidence" value="ECO:0007669"/>
    <property type="project" value="TreeGrafter"/>
</dbReference>
<evidence type="ECO:0000256" key="5">
    <source>
        <dbReference type="SAM" id="Phobius"/>
    </source>
</evidence>
<dbReference type="SUPFAM" id="SSF58038">
    <property type="entry name" value="SNARE fusion complex"/>
    <property type="match status" value="1"/>
</dbReference>
<dbReference type="GO" id="GO:0031201">
    <property type="term" value="C:SNARE complex"/>
    <property type="evidence" value="ECO:0007669"/>
    <property type="project" value="TreeGrafter"/>
</dbReference>
<keyword evidence="5" id="KW-1133">Transmembrane helix</keyword>
<dbReference type="GO" id="GO:0006886">
    <property type="term" value="P:intracellular protein transport"/>
    <property type="evidence" value="ECO:0007669"/>
    <property type="project" value="TreeGrafter"/>
</dbReference>
<dbReference type="SMART" id="SM00397">
    <property type="entry name" value="t_SNARE"/>
    <property type="match status" value="1"/>
</dbReference>
<dbReference type="GO" id="GO:0012505">
    <property type="term" value="C:endomembrane system"/>
    <property type="evidence" value="ECO:0007669"/>
    <property type="project" value="TreeGrafter"/>
</dbReference>
<proteinExistence type="predicted"/>
<gene>
    <name evidence="7" type="ORF">GSLYS_00014281001</name>
</gene>
<feature type="domain" description="T-SNARE coiled-coil homology" evidence="6">
    <location>
        <begin position="159"/>
        <end position="221"/>
    </location>
</feature>
<feature type="transmembrane region" description="Helical" evidence="5">
    <location>
        <begin position="228"/>
        <end position="249"/>
    </location>
</feature>
<keyword evidence="3" id="KW-0175">Coiled coil</keyword>
<keyword evidence="2" id="KW-0813">Transport</keyword>
<reference evidence="7 8" key="1">
    <citation type="submission" date="2024-04" db="EMBL/GenBank/DDBJ databases">
        <authorList>
            <consortium name="Genoscope - CEA"/>
            <person name="William W."/>
        </authorList>
    </citation>
    <scope>NUCLEOTIDE SEQUENCE [LARGE SCALE GENOMIC DNA]</scope>
</reference>
<evidence type="ECO:0000256" key="4">
    <source>
        <dbReference type="ARBA" id="ARBA00023136"/>
    </source>
</evidence>
<evidence type="ECO:0000259" key="6">
    <source>
        <dbReference type="PROSITE" id="PS50192"/>
    </source>
</evidence>
<dbReference type="Gene3D" id="1.20.5.110">
    <property type="match status" value="1"/>
</dbReference>
<comment type="subcellular location">
    <subcellularLocation>
        <location evidence="1">Membrane</location>
    </subcellularLocation>
</comment>
<dbReference type="InterPro" id="IPR041875">
    <property type="entry name" value="Syntaxin-8_SNARE"/>
</dbReference>
<dbReference type="GO" id="GO:0048278">
    <property type="term" value="P:vesicle docking"/>
    <property type="evidence" value="ECO:0007669"/>
    <property type="project" value="TreeGrafter"/>
</dbReference>
<name>A0AAV2I834_LYMST</name>
<organism evidence="7 8">
    <name type="scientific">Lymnaea stagnalis</name>
    <name type="common">Great pond snail</name>
    <name type="synonym">Helix stagnalis</name>
    <dbReference type="NCBI Taxonomy" id="6523"/>
    <lineage>
        <taxon>Eukaryota</taxon>
        <taxon>Metazoa</taxon>
        <taxon>Spiralia</taxon>
        <taxon>Lophotrochozoa</taxon>
        <taxon>Mollusca</taxon>
        <taxon>Gastropoda</taxon>
        <taxon>Heterobranchia</taxon>
        <taxon>Euthyneura</taxon>
        <taxon>Panpulmonata</taxon>
        <taxon>Hygrophila</taxon>
        <taxon>Lymnaeoidea</taxon>
        <taxon>Lymnaeidae</taxon>
        <taxon>Lymnaea</taxon>
    </lineage>
</organism>
<dbReference type="GO" id="GO:0000149">
    <property type="term" value="F:SNARE binding"/>
    <property type="evidence" value="ECO:0007669"/>
    <property type="project" value="TreeGrafter"/>
</dbReference>